<evidence type="ECO:0000313" key="5">
    <source>
        <dbReference type="Proteomes" id="UP000588112"/>
    </source>
</evidence>
<dbReference type="Pfam" id="PF08223">
    <property type="entry name" value="PaaX_C"/>
    <property type="match status" value="1"/>
</dbReference>
<dbReference type="Proteomes" id="UP000588112">
    <property type="component" value="Unassembled WGS sequence"/>
</dbReference>
<dbReference type="GO" id="GO:0006351">
    <property type="term" value="P:DNA-templated transcription"/>
    <property type="evidence" value="ECO:0007669"/>
    <property type="project" value="InterPro"/>
</dbReference>
<dbReference type="PANTHER" id="PTHR30319:SF1">
    <property type="entry name" value="TRANSCRIPTIONAL REPRESSOR PAAX"/>
    <property type="match status" value="1"/>
</dbReference>
<evidence type="ECO:0000259" key="2">
    <source>
        <dbReference type="Pfam" id="PF08223"/>
    </source>
</evidence>
<name>A0A7W8Z0V8_9ACTN</name>
<sequence>MDVHVPTRMLVEALIRTDLTVDAGDLYATANLLGMNDQQVRLCVKRLVAEGRFLQEGRGRKAILRATSSAERAISLDVESVTHAFHQDAGLAPWDGAWHLVGFAVPESARPARDALRTALTFLGGAAIHGGLYLSANPWEPYVEEHARRLDILDHVTFLTTRDLRRGEETDPVALTRAMWPLDEIAERYDRLAAVAEPRLALIEDPAALSGTRRLTIAVELAAEFTRAMEADPLLPPELLPQPWPGARARALTARCWSLLEEQSGQEDSGIRLFRLYGGISRHDTSTTTSTDPVRLTRPAKDRPESIATSGG</sequence>
<proteinExistence type="predicted"/>
<feature type="domain" description="Transcriptional repressor PaaX-like central Cas2-like" evidence="3">
    <location>
        <begin position="92"/>
        <end position="169"/>
    </location>
</feature>
<reference evidence="4 5" key="1">
    <citation type="submission" date="2020-08" db="EMBL/GenBank/DDBJ databases">
        <title>Sequencing the genomes of 1000 actinobacteria strains.</title>
        <authorList>
            <person name="Klenk H.-P."/>
        </authorList>
    </citation>
    <scope>NUCLEOTIDE SEQUENCE [LARGE SCALE GENOMIC DNA]</scope>
    <source>
        <strain evidence="4 5">DSM 45790</strain>
    </source>
</reference>
<dbReference type="AlphaFoldDB" id="A0A7W8Z0V8"/>
<dbReference type="Gene3D" id="1.20.58.1460">
    <property type="match status" value="1"/>
</dbReference>
<dbReference type="InterPro" id="IPR013225">
    <property type="entry name" value="PaaX_C"/>
</dbReference>
<gene>
    <name evidence="4" type="ORF">BJ981_000824</name>
</gene>
<organism evidence="4 5">
    <name type="scientific">Sphaerisporangium krabiense</name>
    <dbReference type="NCBI Taxonomy" id="763782"/>
    <lineage>
        <taxon>Bacteria</taxon>
        <taxon>Bacillati</taxon>
        <taxon>Actinomycetota</taxon>
        <taxon>Actinomycetes</taxon>
        <taxon>Streptosporangiales</taxon>
        <taxon>Streptosporangiaceae</taxon>
        <taxon>Sphaerisporangium</taxon>
    </lineage>
</organism>
<dbReference type="PANTHER" id="PTHR30319">
    <property type="entry name" value="PHENYLACETIC ACID REGULATOR-RELATED TRANSCRIPTIONAL REPRESSOR"/>
    <property type="match status" value="1"/>
</dbReference>
<protein>
    <submittedName>
        <fullName evidence="4">Phenylacetic acid degradation operon negative regulatory protein</fullName>
    </submittedName>
</protein>
<dbReference type="InterPro" id="IPR048846">
    <property type="entry name" value="PaaX-like_central"/>
</dbReference>
<evidence type="ECO:0000256" key="1">
    <source>
        <dbReference type="SAM" id="MobiDB-lite"/>
    </source>
</evidence>
<accession>A0A7W8Z0V8</accession>
<keyword evidence="5" id="KW-1185">Reference proteome</keyword>
<dbReference type="Gene3D" id="3.30.70.2650">
    <property type="match status" value="1"/>
</dbReference>
<evidence type="ECO:0000259" key="3">
    <source>
        <dbReference type="Pfam" id="PF20803"/>
    </source>
</evidence>
<dbReference type="PIRSF" id="PIRSF020623">
    <property type="entry name" value="PaaX"/>
    <property type="match status" value="1"/>
</dbReference>
<comment type="caution">
    <text evidence="4">The sequence shown here is derived from an EMBL/GenBank/DDBJ whole genome shotgun (WGS) entry which is preliminary data.</text>
</comment>
<evidence type="ECO:0000313" key="4">
    <source>
        <dbReference type="EMBL" id="MBB5625125.1"/>
    </source>
</evidence>
<dbReference type="RefSeq" id="WP_204070764.1">
    <property type="nucleotide sequence ID" value="NZ_BOOS01000078.1"/>
</dbReference>
<dbReference type="Pfam" id="PF20803">
    <property type="entry name" value="PaaX_M"/>
    <property type="match status" value="1"/>
</dbReference>
<feature type="region of interest" description="Disordered" evidence="1">
    <location>
        <begin position="282"/>
        <end position="312"/>
    </location>
</feature>
<feature type="domain" description="Transcriptional repressor PaaX-like C-terminal" evidence="2">
    <location>
        <begin position="180"/>
        <end position="264"/>
    </location>
</feature>
<dbReference type="InterPro" id="IPR011965">
    <property type="entry name" value="PaaX_trns_reg"/>
</dbReference>
<dbReference type="EMBL" id="JACHBR010000001">
    <property type="protein sequence ID" value="MBB5625125.1"/>
    <property type="molecule type" value="Genomic_DNA"/>
</dbReference>